<evidence type="ECO:0000256" key="2">
    <source>
        <dbReference type="ARBA" id="ARBA00022980"/>
    </source>
</evidence>
<feature type="non-terminal residue" evidence="4">
    <location>
        <position position="1"/>
    </location>
</feature>
<proteinExistence type="inferred from homology"/>
<organism evidence="4 5">
    <name type="scientific">Anseranas semipalmata</name>
    <name type="common">Magpie goose</name>
    <name type="synonym">Anas semipalmata</name>
    <dbReference type="NCBI Taxonomy" id="8851"/>
    <lineage>
        <taxon>Eukaryota</taxon>
        <taxon>Metazoa</taxon>
        <taxon>Chordata</taxon>
        <taxon>Craniata</taxon>
        <taxon>Vertebrata</taxon>
        <taxon>Euteleostomi</taxon>
        <taxon>Archelosauria</taxon>
        <taxon>Archosauria</taxon>
        <taxon>Dinosauria</taxon>
        <taxon>Saurischia</taxon>
        <taxon>Theropoda</taxon>
        <taxon>Coelurosauria</taxon>
        <taxon>Aves</taxon>
        <taxon>Neognathae</taxon>
        <taxon>Galloanserae</taxon>
        <taxon>Anseriformes</taxon>
        <taxon>Anseranatidae</taxon>
        <taxon>Anseranas</taxon>
    </lineage>
</organism>
<protein>
    <submittedName>
        <fullName evidence="4">RM13 protein</fullName>
    </submittedName>
</protein>
<dbReference type="AlphaFoldDB" id="A0A7K9VH86"/>
<dbReference type="GO" id="GO:1990904">
    <property type="term" value="C:ribonucleoprotein complex"/>
    <property type="evidence" value="ECO:0007669"/>
    <property type="project" value="UniProtKB-KW"/>
</dbReference>
<dbReference type="OrthoDB" id="274622at2759"/>
<dbReference type="EMBL" id="VXAA01005998">
    <property type="protein sequence ID" value="NXI72050.1"/>
    <property type="molecule type" value="Genomic_DNA"/>
</dbReference>
<comment type="caution">
    <text evidence="4">The sequence shown here is derived from an EMBL/GenBank/DDBJ whole genome shotgun (WGS) entry which is preliminary data.</text>
</comment>
<accession>A0A7K9VH86</accession>
<dbReference type="Proteomes" id="UP000567872">
    <property type="component" value="Unassembled WGS sequence"/>
</dbReference>
<dbReference type="Pfam" id="PF00572">
    <property type="entry name" value="Ribosomal_L13"/>
    <property type="match status" value="1"/>
</dbReference>
<comment type="similarity">
    <text evidence="1">Belongs to the universal ribosomal protein uL13 family.</text>
</comment>
<evidence type="ECO:0000313" key="4">
    <source>
        <dbReference type="EMBL" id="NXI72050.1"/>
    </source>
</evidence>
<evidence type="ECO:0000313" key="5">
    <source>
        <dbReference type="Proteomes" id="UP000567872"/>
    </source>
</evidence>
<dbReference type="SUPFAM" id="SSF52161">
    <property type="entry name" value="Ribosomal protein L13"/>
    <property type="match status" value="1"/>
</dbReference>
<dbReference type="InterPro" id="IPR036899">
    <property type="entry name" value="Ribosomal_uL13_sf"/>
</dbReference>
<dbReference type="GO" id="GO:0006412">
    <property type="term" value="P:translation"/>
    <property type="evidence" value="ECO:0007669"/>
    <property type="project" value="InterPro"/>
</dbReference>
<dbReference type="InterPro" id="IPR005822">
    <property type="entry name" value="Ribosomal_uL13"/>
</dbReference>
<keyword evidence="2" id="KW-0689">Ribosomal protein</keyword>
<gene>
    <name evidence="4" type="primary">Mrpl13</name>
    <name evidence="4" type="ORF">ANSSEM_R12748</name>
</gene>
<evidence type="ECO:0000256" key="3">
    <source>
        <dbReference type="ARBA" id="ARBA00023274"/>
    </source>
</evidence>
<evidence type="ECO:0000256" key="1">
    <source>
        <dbReference type="ARBA" id="ARBA00006227"/>
    </source>
</evidence>
<sequence>IVKLAVYRMLPKNLLRRTLMQRLHLFPEDVIPEDIEKNLLQEILQPRAVPKRLDEYTPEEIAAFPTVWTP</sequence>
<feature type="non-terminal residue" evidence="4">
    <location>
        <position position="70"/>
    </location>
</feature>
<dbReference type="GO" id="GO:0003735">
    <property type="term" value="F:structural constituent of ribosome"/>
    <property type="evidence" value="ECO:0007669"/>
    <property type="project" value="InterPro"/>
</dbReference>
<name>A0A7K9VH86_ANSSE</name>
<reference evidence="4 5" key="1">
    <citation type="submission" date="2019-09" db="EMBL/GenBank/DDBJ databases">
        <title>Bird 10,000 Genomes (B10K) Project - Family phase.</title>
        <authorList>
            <person name="Zhang G."/>
        </authorList>
    </citation>
    <scope>NUCLEOTIDE SEQUENCE [LARGE SCALE GENOMIC DNA]</scope>
    <source>
        <strain evidence="4">B10K-DU-001-57</strain>
        <tissue evidence="4">Muscle</tissue>
    </source>
</reference>
<keyword evidence="5" id="KW-1185">Reference proteome</keyword>
<dbReference type="Gene3D" id="3.90.1180.10">
    <property type="entry name" value="Ribosomal protein L13"/>
    <property type="match status" value="1"/>
</dbReference>
<keyword evidence="3" id="KW-0687">Ribonucleoprotein</keyword>
<dbReference type="GO" id="GO:0005840">
    <property type="term" value="C:ribosome"/>
    <property type="evidence" value="ECO:0007669"/>
    <property type="project" value="UniProtKB-KW"/>
</dbReference>